<comment type="subcellular location">
    <subcellularLocation>
        <location evidence="1">Cell membrane</location>
        <topology evidence="1">Multi-pass membrane protein</topology>
    </subcellularLocation>
</comment>
<feature type="transmembrane region" description="Helical" evidence="1">
    <location>
        <begin position="236"/>
        <end position="252"/>
    </location>
</feature>
<dbReference type="EC" id="1.13.11.63" evidence="1"/>
<feature type="transmembrane region" description="Helical" evidence="1">
    <location>
        <begin position="180"/>
        <end position="204"/>
    </location>
</feature>
<keyword evidence="1" id="KW-0812">Transmembrane</keyword>
<comment type="cofactor">
    <cofactor evidence="1">
        <name>Fe(2+)</name>
        <dbReference type="ChEBI" id="CHEBI:29033"/>
    </cofactor>
</comment>
<dbReference type="HAMAP" id="MF_02093">
    <property type="entry name" value="Beta_carotene_diox"/>
    <property type="match status" value="1"/>
</dbReference>
<dbReference type="AlphaFoldDB" id="A0A2S7T3G8"/>
<dbReference type="GO" id="GO:0010436">
    <property type="term" value="F:carotenoid dioxygenase activity"/>
    <property type="evidence" value="ECO:0007669"/>
    <property type="project" value="UniProtKB-UniRule"/>
</dbReference>
<protein>
    <recommendedName>
        <fullName evidence="1">Probable beta-carotene 15,15'-dioxygenase</fullName>
        <ecNumber evidence="1">1.13.11.63</ecNumber>
    </recommendedName>
</protein>
<comment type="caution">
    <text evidence="2">The sequence shown here is derived from an EMBL/GenBank/DDBJ whole genome shotgun (WGS) entry which is preliminary data.</text>
</comment>
<dbReference type="GO" id="GO:0005506">
    <property type="term" value="F:iron ion binding"/>
    <property type="evidence" value="ECO:0007669"/>
    <property type="project" value="UniProtKB-UniRule"/>
</dbReference>
<organism evidence="2 3">
    <name type="scientific">Aureicoccus marinus</name>
    <dbReference type="NCBI Taxonomy" id="754435"/>
    <lineage>
        <taxon>Bacteria</taxon>
        <taxon>Pseudomonadati</taxon>
        <taxon>Bacteroidota</taxon>
        <taxon>Flavobacteriia</taxon>
        <taxon>Flavobacteriales</taxon>
        <taxon>Flavobacteriaceae</taxon>
        <taxon>Aureicoccus</taxon>
    </lineage>
</organism>
<feature type="transmembrane region" description="Helical" evidence="1">
    <location>
        <begin position="146"/>
        <end position="168"/>
    </location>
</feature>
<keyword evidence="1" id="KW-0479">Metal-binding</keyword>
<evidence type="ECO:0000256" key="1">
    <source>
        <dbReference type="HAMAP-Rule" id="MF_02093"/>
    </source>
</evidence>
<accession>A0A2S7T3G8</accession>
<comment type="caution">
    <text evidence="1">Lacks conserved residue(s) required for the propagation of feature annotation.</text>
</comment>
<dbReference type="Pfam" id="PF15461">
    <property type="entry name" value="BCD"/>
    <property type="match status" value="1"/>
</dbReference>
<evidence type="ECO:0000313" key="2">
    <source>
        <dbReference type="EMBL" id="PQJ14462.1"/>
    </source>
</evidence>
<comment type="function">
    <text evidence="1">Catalyzes the cleavage of beta-carotene at its central double bond (15,15') to yield two molecules of all-trans-retinal.</text>
</comment>
<comment type="similarity">
    <text evidence="1">Belongs to the Brp/Blh beta-carotene diooxygenase family.</text>
</comment>
<keyword evidence="1" id="KW-1133">Transmembrane helix</keyword>
<dbReference type="Proteomes" id="UP000239366">
    <property type="component" value="Unassembled WGS sequence"/>
</dbReference>
<dbReference type="InterPro" id="IPR022270">
    <property type="entry name" value="Blh_diox"/>
</dbReference>
<feature type="transmembrane region" description="Helical" evidence="1">
    <location>
        <begin position="111"/>
        <end position="134"/>
    </location>
</feature>
<feature type="transmembrane region" description="Helical" evidence="1">
    <location>
        <begin position="20"/>
        <end position="38"/>
    </location>
</feature>
<keyword evidence="3" id="KW-1185">Reference proteome</keyword>
<feature type="transmembrane region" description="Helical" evidence="1">
    <location>
        <begin position="258"/>
        <end position="277"/>
    </location>
</feature>
<comment type="catalytic activity">
    <reaction evidence="1">
        <text>all-trans-beta-carotene + O2 = 2 all-trans-retinal</text>
        <dbReference type="Rhea" id="RHEA:32887"/>
        <dbReference type="ChEBI" id="CHEBI:15379"/>
        <dbReference type="ChEBI" id="CHEBI:17579"/>
        <dbReference type="ChEBI" id="CHEBI:17898"/>
        <dbReference type="EC" id="1.13.11.63"/>
    </reaction>
</comment>
<feature type="transmembrane region" description="Helical" evidence="1">
    <location>
        <begin position="58"/>
        <end position="91"/>
    </location>
</feature>
<dbReference type="NCBIfam" id="TIGR03753">
    <property type="entry name" value="blh_monoox"/>
    <property type="match status" value="1"/>
</dbReference>
<keyword evidence="1" id="KW-0223">Dioxygenase</keyword>
<name>A0A2S7T3G8_9FLAO</name>
<keyword evidence="1" id="KW-0408">Iron</keyword>
<gene>
    <name evidence="2" type="ORF">BST99_00685</name>
</gene>
<keyword evidence="1" id="KW-1003">Cell membrane</keyword>
<keyword evidence="1" id="KW-0472">Membrane</keyword>
<dbReference type="EMBL" id="MQVX01000001">
    <property type="protein sequence ID" value="PQJ14462.1"/>
    <property type="molecule type" value="Genomic_DNA"/>
</dbReference>
<sequence length="283" mass="32311">MLTFFLLWLSGYLQDDLETGLAYFGILTLGLLHGANDLSILKKKADKQEVKSKLWMNILLYVGSLIAVLLLFLQLPILALPAFIILSAYHFGEQHWKSQTSLPDPLSSLFYLAYGGTILFMIFYIELGSVLPLISDLLPMDLPDQFIGYGLKGFGGIFLLLLLLNAWIRKDGRLVLLELFYLGILAIVIHQSSLLMGFALYFVLWHSLPSLADQLRFLYGGIDRAAAVQYWRDSRLYWFMALIGLALFYFLFQGQHEFLETFLISFLAAVTFPHVVVMHRMEH</sequence>
<proteinExistence type="inferred from homology"/>
<reference evidence="3" key="1">
    <citation type="submission" date="2016-11" db="EMBL/GenBank/DDBJ databases">
        <title>Trade-off between light-utilization and light-protection in marine flavobacteria.</title>
        <authorList>
            <person name="Kumagai Y."/>
            <person name="Yoshizawa S."/>
            <person name="Kogure K."/>
        </authorList>
    </citation>
    <scope>NUCLEOTIDE SEQUENCE [LARGE SCALE GENOMIC DNA]</scope>
    <source>
        <strain evidence="3">SG-18</strain>
    </source>
</reference>
<evidence type="ECO:0000313" key="3">
    <source>
        <dbReference type="Proteomes" id="UP000239366"/>
    </source>
</evidence>
<dbReference type="GO" id="GO:0016121">
    <property type="term" value="P:carotene catabolic process"/>
    <property type="evidence" value="ECO:0007669"/>
    <property type="project" value="UniProtKB-UniRule"/>
</dbReference>
<dbReference type="GO" id="GO:0003834">
    <property type="term" value="F:beta-carotene 15,15'-dioxygenase activity"/>
    <property type="evidence" value="ECO:0007669"/>
    <property type="project" value="UniProtKB-EC"/>
</dbReference>
<dbReference type="GO" id="GO:0005886">
    <property type="term" value="C:plasma membrane"/>
    <property type="evidence" value="ECO:0007669"/>
    <property type="project" value="UniProtKB-SubCell"/>
</dbReference>
<keyword evidence="1" id="KW-0560">Oxidoreductase</keyword>